<feature type="domain" description="Hypersensitivity response secretion-like HrpJ" evidence="1">
    <location>
        <begin position="47"/>
        <end position="209"/>
    </location>
</feature>
<organism evidence="2">
    <name type="scientific">Salmonella enterica subsp. enterica serovar London</name>
    <dbReference type="NCBI Taxonomy" id="149390"/>
    <lineage>
        <taxon>Bacteria</taxon>
        <taxon>Pseudomonadati</taxon>
        <taxon>Pseudomonadota</taxon>
        <taxon>Gammaproteobacteria</taxon>
        <taxon>Enterobacterales</taxon>
        <taxon>Enterobacteriaceae</taxon>
        <taxon>Salmonella</taxon>
    </lineage>
</organism>
<accession>A0A5W2Z4K3</accession>
<sequence>MIRTETIESGRTSLIDFTDDVINGSVVSNKKEHTHVQYIDIQQELNDSSEELADILSIFGRSGKNIKTKSKDIDDGDYCSSILEDEVDEKMEVLIKYVSNLKRDKENIISYARRFFPNDIDLILVLREMLLSKRILIWQRKKIEEAIIELERFSDCNKVRSGINIGKVARKFEKGTHSLSAMELRESYLQFLEFDLPVSVIYQYWIDNYGVENRYRLLAFTMNALIVDIKSNEPGIHCAEFGPLATNILNVRILQTLDEKLISDITKLIFYEQIRDEVEIISEGALIGLYMSGLLSADFDKNLKIFAKNYLSYLLTRQKGTVFQILKNIYNLTPEFIFSDKSCQQDTHNCLTLILTTLYNKEREVGIFSEYYNK</sequence>
<reference evidence="2" key="1">
    <citation type="submission" date="2018-06" db="EMBL/GenBank/DDBJ databases">
        <authorList>
            <person name="Ashton P.M."/>
            <person name="Dallman T."/>
            <person name="Nair S."/>
            <person name="De Pinna E."/>
            <person name="Peters T."/>
            <person name="Grant K."/>
        </authorList>
    </citation>
    <scope>NUCLEOTIDE SEQUENCE</scope>
    <source>
        <strain evidence="2">196404</strain>
        <strain evidence="3">623457</strain>
    </source>
</reference>
<gene>
    <name evidence="2" type="ORF">DPY77_24470</name>
    <name evidence="3" type="ORF">EBC19_20925</name>
</gene>
<dbReference type="InterPro" id="IPR003520">
    <property type="entry name" value="Invas_InvE"/>
</dbReference>
<dbReference type="GO" id="GO:0009306">
    <property type="term" value="P:protein secretion"/>
    <property type="evidence" value="ECO:0007669"/>
    <property type="project" value="InterPro"/>
</dbReference>
<dbReference type="PRINTS" id="PR01344">
    <property type="entry name" value="INVEPROTEIN"/>
</dbReference>
<dbReference type="InterPro" id="IPR010812">
    <property type="entry name" value="HrpJ-like"/>
</dbReference>
<dbReference type="EMBL" id="AAHISR010000050">
    <property type="protein sequence ID" value="EBW5674278.1"/>
    <property type="molecule type" value="Genomic_DNA"/>
</dbReference>
<dbReference type="SUPFAM" id="SSF140591">
    <property type="entry name" value="Type III secretion system domain"/>
    <property type="match status" value="1"/>
</dbReference>
<protein>
    <submittedName>
        <fullName evidence="2">Invasion protein</fullName>
    </submittedName>
</protein>
<dbReference type="Pfam" id="PF07201">
    <property type="entry name" value="HrpJ"/>
    <property type="match status" value="1"/>
</dbReference>
<evidence type="ECO:0000313" key="2">
    <source>
        <dbReference type="EMBL" id="EBW5674278.1"/>
    </source>
</evidence>
<comment type="caution">
    <text evidence="2">The sequence shown here is derived from an EMBL/GenBank/DDBJ whole genome shotgun (WGS) entry which is preliminary data.</text>
</comment>
<dbReference type="RefSeq" id="WP_000621468.1">
    <property type="nucleotide sequence ID" value="NZ_CP082930.1"/>
</dbReference>
<evidence type="ECO:0000313" key="3">
    <source>
        <dbReference type="EMBL" id="EBZ4207837.1"/>
    </source>
</evidence>
<dbReference type="GO" id="GO:0019867">
    <property type="term" value="C:outer membrane"/>
    <property type="evidence" value="ECO:0007669"/>
    <property type="project" value="InterPro"/>
</dbReference>
<dbReference type="EMBL" id="AAHRBT010000028">
    <property type="protein sequence ID" value="EBZ4207837.1"/>
    <property type="molecule type" value="Genomic_DNA"/>
</dbReference>
<name>A0A5W2Z4K3_SALET</name>
<evidence type="ECO:0000259" key="1">
    <source>
        <dbReference type="Pfam" id="PF07201"/>
    </source>
</evidence>
<proteinExistence type="predicted"/>
<dbReference type="Gene3D" id="1.10.150.630">
    <property type="match status" value="1"/>
</dbReference>
<dbReference type="AlphaFoldDB" id="A0A5W2Z4K3"/>